<dbReference type="OrthoDB" id="3255669at2"/>
<dbReference type="SUPFAM" id="SSF55961">
    <property type="entry name" value="Bet v1-like"/>
    <property type="match status" value="1"/>
</dbReference>
<dbReference type="Gene3D" id="3.30.530.20">
    <property type="match status" value="1"/>
</dbReference>
<reference evidence="1 2" key="1">
    <citation type="submission" date="2019-06" db="EMBL/GenBank/DDBJ databases">
        <title>Genome sequencing of plant associated microbes to promote plant fitness in Sorghum bicolor and Oryza sativa.</title>
        <authorList>
            <person name="Coleman-Derr D."/>
        </authorList>
    </citation>
    <scope>NUCLEOTIDE SEQUENCE [LARGE SCALE GENOMIC DNA]</scope>
    <source>
        <strain evidence="1 2">KV-663</strain>
    </source>
</reference>
<dbReference type="Proteomes" id="UP000316747">
    <property type="component" value="Unassembled WGS sequence"/>
</dbReference>
<dbReference type="InterPro" id="IPR023393">
    <property type="entry name" value="START-like_dom_sf"/>
</dbReference>
<comment type="caution">
    <text evidence="1">The sequence shown here is derived from an EMBL/GenBank/DDBJ whole genome shotgun (WGS) entry which is preliminary data.</text>
</comment>
<dbReference type="EMBL" id="VFPM01000001">
    <property type="protein sequence ID" value="TQM63745.1"/>
    <property type="molecule type" value="Genomic_DNA"/>
</dbReference>
<gene>
    <name evidence="1" type="ORF">FBY41_0091</name>
</gene>
<accession>A0A543HZS6</accession>
<organism evidence="1 2">
    <name type="scientific">Humibacillus xanthopallidus</name>
    <dbReference type="NCBI Taxonomy" id="412689"/>
    <lineage>
        <taxon>Bacteria</taxon>
        <taxon>Bacillati</taxon>
        <taxon>Actinomycetota</taxon>
        <taxon>Actinomycetes</taxon>
        <taxon>Micrococcales</taxon>
        <taxon>Intrasporangiaceae</taxon>
        <taxon>Humibacillus</taxon>
    </lineage>
</organism>
<evidence type="ECO:0000313" key="2">
    <source>
        <dbReference type="Proteomes" id="UP000316747"/>
    </source>
</evidence>
<name>A0A543HZS6_9MICO</name>
<dbReference type="RefSeq" id="WP_141841484.1">
    <property type="nucleotide sequence ID" value="NZ_VFPM01000001.1"/>
</dbReference>
<keyword evidence="2" id="KW-1185">Reference proteome</keyword>
<protein>
    <recommendedName>
        <fullName evidence="3">Polyketide cyclase/dehydrase/lipid transport protein</fullName>
    </recommendedName>
</protein>
<evidence type="ECO:0000313" key="1">
    <source>
        <dbReference type="EMBL" id="TQM63745.1"/>
    </source>
</evidence>
<evidence type="ECO:0008006" key="3">
    <source>
        <dbReference type="Google" id="ProtNLM"/>
    </source>
</evidence>
<dbReference type="AlphaFoldDB" id="A0A543HZS6"/>
<sequence>MRPVRTALLITLSTCAVLYVRWVRPWQLTWGATPAEVARPLPSDGLVAAPTFNATRAITIAAPPEQVWPWIVQMGLTRGGWYSYDLLDNLGRPSARRILPELQHLAPGDVVPMSPDGTQGMPVHSMAAPHSMVWGEPGATTWAWQLDETGQGSTRLITRVRSRYQWLTPSIAFSMLVEFGDIWMMRKMLLNLRQRAEVAGPVRRP</sequence>
<proteinExistence type="predicted"/>